<evidence type="ECO:0000313" key="1">
    <source>
        <dbReference type="EMBL" id="KAA8652574.1"/>
    </source>
</evidence>
<keyword evidence="3" id="KW-1185">Reference proteome</keyword>
<dbReference type="EMBL" id="QUQM01000002">
    <property type="protein sequence ID" value="KAA8652574.1"/>
    <property type="molecule type" value="Genomic_DNA"/>
</dbReference>
<reference evidence="1 4" key="2">
    <citation type="submission" date="2019-08" db="EMBL/GenBank/DDBJ databases">
        <title>The genome sequence of a newly discovered highly antifungal drug resistant Aspergillus species, Aspergillus tanneri NIH 1004.</title>
        <authorList>
            <person name="Mounaud S."/>
            <person name="Singh I."/>
            <person name="Joardar V."/>
            <person name="Pakala S."/>
            <person name="Pakala S."/>
            <person name="Venepally P."/>
            <person name="Chung J.K."/>
            <person name="Losada L."/>
            <person name="Nierman W.C."/>
        </authorList>
    </citation>
    <scope>NUCLEOTIDE SEQUENCE [LARGE SCALE GENOMIC DNA]</scope>
    <source>
        <strain evidence="1 4">NIH1004</strain>
    </source>
</reference>
<dbReference type="Gene3D" id="2.30.110.10">
    <property type="entry name" value="Electron Transport, Fmn-binding Protein, Chain A"/>
    <property type="match status" value="1"/>
</dbReference>
<dbReference type="EMBL" id="SOSA01000052">
    <property type="protein sequence ID" value="THC98150.1"/>
    <property type="molecule type" value="Genomic_DNA"/>
</dbReference>
<accession>A0A4S3JRQ5</accession>
<dbReference type="AlphaFoldDB" id="A0A4S3JRQ5"/>
<evidence type="ECO:0000313" key="4">
    <source>
        <dbReference type="Proteomes" id="UP000324241"/>
    </source>
</evidence>
<dbReference type="GeneID" id="54324181"/>
<dbReference type="RefSeq" id="XP_033431935.1">
    <property type="nucleotide sequence ID" value="XM_033566178.1"/>
</dbReference>
<dbReference type="InterPro" id="IPR012349">
    <property type="entry name" value="Split_barrel_FMN-bd"/>
</dbReference>
<dbReference type="SUPFAM" id="SSF50475">
    <property type="entry name" value="FMN-binding split barrel"/>
    <property type="match status" value="1"/>
</dbReference>
<dbReference type="OrthoDB" id="444432at2759"/>
<dbReference type="STRING" id="1220188.A0A4S3JRQ5"/>
<reference evidence="2 3" key="1">
    <citation type="submission" date="2019-03" db="EMBL/GenBank/DDBJ databases">
        <title>The genome sequence of a newly discovered highly antifungal drug resistant Aspergillus species, Aspergillus tanneri NIH 1004.</title>
        <authorList>
            <person name="Mounaud S."/>
            <person name="Singh I."/>
            <person name="Joardar V."/>
            <person name="Pakala S."/>
            <person name="Pakala S."/>
            <person name="Venepally P."/>
            <person name="Hoover J."/>
            <person name="Nierman W."/>
            <person name="Chung J."/>
            <person name="Losada L."/>
        </authorList>
    </citation>
    <scope>NUCLEOTIDE SEQUENCE [LARGE SCALE GENOMIC DNA]</scope>
    <source>
        <strain evidence="2 3">NIH1004</strain>
    </source>
</reference>
<evidence type="ECO:0000313" key="2">
    <source>
        <dbReference type="EMBL" id="THC98150.1"/>
    </source>
</evidence>
<dbReference type="VEuPathDB" id="FungiDB:EYZ11_002374"/>
<dbReference type="Proteomes" id="UP000324241">
    <property type="component" value="Unassembled WGS sequence"/>
</dbReference>
<name>A0A4S3JRQ5_9EURO</name>
<comment type="caution">
    <text evidence="2">The sequence shown here is derived from an EMBL/GenBank/DDBJ whole genome shotgun (WGS) entry which is preliminary data.</text>
</comment>
<protein>
    <submittedName>
        <fullName evidence="2">Uncharacterized protein</fullName>
    </submittedName>
</protein>
<organism evidence="2 3">
    <name type="scientific">Aspergillus tanneri</name>
    <dbReference type="NCBI Taxonomy" id="1220188"/>
    <lineage>
        <taxon>Eukaryota</taxon>
        <taxon>Fungi</taxon>
        <taxon>Dikarya</taxon>
        <taxon>Ascomycota</taxon>
        <taxon>Pezizomycotina</taxon>
        <taxon>Eurotiomycetes</taxon>
        <taxon>Eurotiomycetidae</taxon>
        <taxon>Eurotiales</taxon>
        <taxon>Aspergillaceae</taxon>
        <taxon>Aspergillus</taxon>
        <taxon>Aspergillus subgen. Circumdati</taxon>
    </lineage>
</organism>
<proteinExistence type="predicted"/>
<sequence>MVLHAKGWLPCHLLQRLQPGSAGLPVTVGTCKIESIICAVSTYGHGFTWRSTVLNGTAHMLVFDKPGMQDLDHITDEDVCGNEKLYGLRKIVNGIVPGQWEYTRRVIKREVDQVLMLRVDIDPEKSHVHVRHGIANFAPDYESADRKKIWEGSIPIWEAYGDPFYGNTEAEFPPRLKRFFEDQTRKNKAYAIVQAGAEFKPVPLPYSHPKKRS</sequence>
<gene>
    <name evidence="1" type="ORF">ATNIH1004_001479</name>
    <name evidence="2" type="ORF">EYZ11_002374</name>
</gene>
<evidence type="ECO:0000313" key="3">
    <source>
        <dbReference type="Proteomes" id="UP000308092"/>
    </source>
</evidence>
<dbReference type="Proteomes" id="UP000308092">
    <property type="component" value="Unassembled WGS sequence"/>
</dbReference>